<dbReference type="AlphaFoldDB" id="A0A8T0DFR7"/>
<keyword evidence="2" id="KW-1185">Reference proteome</keyword>
<evidence type="ECO:0000313" key="1">
    <source>
        <dbReference type="EMBL" id="KAF8565631.1"/>
    </source>
</evidence>
<name>A0A8T0DFR7_9TREM</name>
<reference evidence="1 2" key="1">
    <citation type="submission" date="2019-07" db="EMBL/GenBank/DDBJ databases">
        <title>Annotation for the trematode Paragonimus westermani.</title>
        <authorList>
            <person name="Choi Y.-J."/>
        </authorList>
    </citation>
    <scope>NUCLEOTIDE SEQUENCE [LARGE SCALE GENOMIC DNA]</scope>
    <source>
        <strain evidence="1">180907_Pwestermani</strain>
    </source>
</reference>
<gene>
    <name evidence="1" type="ORF">P879_03051</name>
</gene>
<protein>
    <submittedName>
        <fullName evidence="1">Uncharacterized protein</fullName>
    </submittedName>
</protein>
<dbReference type="OrthoDB" id="6258921at2759"/>
<accession>A0A8T0DFR7</accession>
<dbReference type="EMBL" id="JTDF01006393">
    <property type="protein sequence ID" value="KAF8565631.1"/>
    <property type="molecule type" value="Genomic_DNA"/>
</dbReference>
<proteinExistence type="predicted"/>
<dbReference type="Proteomes" id="UP000699462">
    <property type="component" value="Unassembled WGS sequence"/>
</dbReference>
<comment type="caution">
    <text evidence="1">The sequence shown here is derived from an EMBL/GenBank/DDBJ whole genome shotgun (WGS) entry which is preliminary data.</text>
</comment>
<evidence type="ECO:0000313" key="2">
    <source>
        <dbReference type="Proteomes" id="UP000699462"/>
    </source>
</evidence>
<sequence length="202" mass="23179">MLPYLMGVTHKHSGPSNVVWSTEHYVASSPEQLDALRGEFFLALHWVNTTEIRCKRLSDGAVGNLPCDLLTGLFPAIELRRTTSNRDSERLSIPRLVDPLITPNTDEWNLTKSRHTNDDVYHKRITIHRSATDSKIRLSKNDQDQLPMVTVYIIPADHHSDELKTVNHEQAIDHRNSNDHITIRDEVKLRARDIQGIHSNER</sequence>
<organism evidence="1 2">
    <name type="scientific">Paragonimus westermani</name>
    <dbReference type="NCBI Taxonomy" id="34504"/>
    <lineage>
        <taxon>Eukaryota</taxon>
        <taxon>Metazoa</taxon>
        <taxon>Spiralia</taxon>
        <taxon>Lophotrochozoa</taxon>
        <taxon>Platyhelminthes</taxon>
        <taxon>Trematoda</taxon>
        <taxon>Digenea</taxon>
        <taxon>Plagiorchiida</taxon>
        <taxon>Troglotremata</taxon>
        <taxon>Troglotrematidae</taxon>
        <taxon>Paragonimus</taxon>
    </lineage>
</organism>